<dbReference type="AlphaFoldDB" id="A0A917JW39"/>
<dbReference type="InterPro" id="IPR029151">
    <property type="entry name" value="Sensor-like_sf"/>
</dbReference>
<dbReference type="GO" id="GO:0016020">
    <property type="term" value="C:membrane"/>
    <property type="evidence" value="ECO:0007669"/>
    <property type="project" value="UniProtKB-SubCell"/>
</dbReference>
<reference evidence="13" key="2">
    <citation type="submission" date="2020-09" db="EMBL/GenBank/DDBJ databases">
        <authorList>
            <person name="Sun Q."/>
            <person name="Ohkuma M."/>
        </authorList>
    </citation>
    <scope>NUCLEOTIDE SEQUENCE</scope>
    <source>
        <strain evidence="13">JCM 30804</strain>
    </source>
</reference>
<reference evidence="13" key="1">
    <citation type="journal article" date="2014" name="Int. J. Syst. Evol. Microbiol.">
        <title>Complete genome sequence of Corynebacterium casei LMG S-19264T (=DSM 44701T), isolated from a smear-ripened cheese.</title>
        <authorList>
            <consortium name="US DOE Joint Genome Institute (JGI-PGF)"/>
            <person name="Walter F."/>
            <person name="Albersmeier A."/>
            <person name="Kalinowski J."/>
            <person name="Ruckert C."/>
        </authorList>
    </citation>
    <scope>NUCLEOTIDE SEQUENCE</scope>
    <source>
        <strain evidence="13">JCM 30804</strain>
    </source>
</reference>
<dbReference type="SMART" id="SM00091">
    <property type="entry name" value="PAS"/>
    <property type="match status" value="1"/>
</dbReference>
<dbReference type="NCBIfam" id="TIGR00229">
    <property type="entry name" value="sensory_box"/>
    <property type="match status" value="1"/>
</dbReference>
<dbReference type="PROSITE" id="PS50112">
    <property type="entry name" value="PAS"/>
    <property type="match status" value="1"/>
</dbReference>
<dbReference type="SUPFAM" id="SSF103190">
    <property type="entry name" value="Sensory domain-like"/>
    <property type="match status" value="1"/>
</dbReference>
<dbReference type="InterPro" id="IPR035965">
    <property type="entry name" value="PAS-like_dom_sf"/>
</dbReference>
<keyword evidence="11" id="KW-0812">Transmembrane</keyword>
<evidence type="ECO:0000259" key="12">
    <source>
        <dbReference type="PROSITE" id="PS50112"/>
    </source>
</evidence>
<keyword evidence="7 13" id="KW-0418">Kinase</keyword>
<dbReference type="GO" id="GO:0000156">
    <property type="term" value="F:phosphorelay response regulator activity"/>
    <property type="evidence" value="ECO:0007669"/>
    <property type="project" value="TreeGrafter"/>
</dbReference>
<dbReference type="InterPro" id="IPR013656">
    <property type="entry name" value="PAS_4"/>
</dbReference>
<feature type="transmembrane region" description="Helical" evidence="11">
    <location>
        <begin position="375"/>
        <end position="398"/>
    </location>
</feature>
<evidence type="ECO:0000256" key="8">
    <source>
        <dbReference type="ARBA" id="ARBA00022840"/>
    </source>
</evidence>
<comment type="subcellular location">
    <subcellularLocation>
        <location evidence="2">Membrane</location>
    </subcellularLocation>
</comment>
<keyword evidence="9" id="KW-0902">Two-component regulatory system</keyword>
<keyword evidence="6" id="KW-0547">Nucleotide-binding</keyword>
<evidence type="ECO:0000256" key="6">
    <source>
        <dbReference type="ARBA" id="ARBA00022741"/>
    </source>
</evidence>
<evidence type="ECO:0000313" key="13">
    <source>
        <dbReference type="EMBL" id="GGI89136.1"/>
    </source>
</evidence>
<dbReference type="PANTHER" id="PTHR42878">
    <property type="entry name" value="TWO-COMPONENT HISTIDINE KINASE"/>
    <property type="match status" value="1"/>
</dbReference>
<dbReference type="Gene3D" id="3.30.450.20">
    <property type="entry name" value="PAS domain"/>
    <property type="match status" value="2"/>
</dbReference>
<dbReference type="Gene3D" id="6.10.340.10">
    <property type="match status" value="1"/>
</dbReference>
<evidence type="ECO:0000256" key="4">
    <source>
        <dbReference type="ARBA" id="ARBA00022553"/>
    </source>
</evidence>
<dbReference type="InterPro" id="IPR003594">
    <property type="entry name" value="HATPase_dom"/>
</dbReference>
<dbReference type="PANTHER" id="PTHR42878:SF15">
    <property type="entry name" value="BACTERIOPHYTOCHROME"/>
    <property type="match status" value="1"/>
</dbReference>
<dbReference type="Pfam" id="PF02518">
    <property type="entry name" value="HATPase_c"/>
    <property type="match status" value="1"/>
</dbReference>
<evidence type="ECO:0000256" key="11">
    <source>
        <dbReference type="SAM" id="Phobius"/>
    </source>
</evidence>
<dbReference type="GO" id="GO:0030295">
    <property type="term" value="F:protein kinase activator activity"/>
    <property type="evidence" value="ECO:0007669"/>
    <property type="project" value="TreeGrafter"/>
</dbReference>
<evidence type="ECO:0000256" key="3">
    <source>
        <dbReference type="ARBA" id="ARBA00012438"/>
    </source>
</evidence>
<accession>A0A917JW39</accession>
<keyword evidence="5" id="KW-0808">Transferase</keyword>
<dbReference type="SUPFAM" id="SSF55785">
    <property type="entry name" value="PYP-like sensor domain (PAS domain)"/>
    <property type="match status" value="1"/>
</dbReference>
<dbReference type="CDD" id="cd12913">
    <property type="entry name" value="PDC1_MCP_like"/>
    <property type="match status" value="1"/>
</dbReference>
<organism evidence="13 14">
    <name type="scientific">Shewanella gelidii</name>
    <dbReference type="NCBI Taxonomy" id="1642821"/>
    <lineage>
        <taxon>Bacteria</taxon>
        <taxon>Pseudomonadati</taxon>
        <taxon>Pseudomonadota</taxon>
        <taxon>Gammaproteobacteria</taxon>
        <taxon>Alteromonadales</taxon>
        <taxon>Shewanellaceae</taxon>
        <taxon>Shewanella</taxon>
    </lineage>
</organism>
<dbReference type="Gene3D" id="3.30.565.10">
    <property type="entry name" value="Histidine kinase-like ATPase, C-terminal domain"/>
    <property type="match status" value="1"/>
</dbReference>
<dbReference type="SUPFAM" id="SSF55874">
    <property type="entry name" value="ATPase domain of HSP90 chaperone/DNA topoisomerase II/histidine kinase"/>
    <property type="match status" value="1"/>
</dbReference>
<dbReference type="InterPro" id="IPR050351">
    <property type="entry name" value="BphY/WalK/GraS-like"/>
</dbReference>
<comment type="caution">
    <text evidence="13">The sequence shown here is derived from an EMBL/GenBank/DDBJ whole genome shotgun (WGS) entry which is preliminary data.</text>
</comment>
<evidence type="ECO:0000256" key="7">
    <source>
        <dbReference type="ARBA" id="ARBA00022777"/>
    </source>
</evidence>
<evidence type="ECO:0000256" key="2">
    <source>
        <dbReference type="ARBA" id="ARBA00004370"/>
    </source>
</evidence>
<keyword evidence="10 11" id="KW-0472">Membrane</keyword>
<dbReference type="EC" id="2.7.13.3" evidence="3"/>
<feature type="transmembrane region" description="Helical" evidence="11">
    <location>
        <begin position="21"/>
        <end position="41"/>
    </location>
</feature>
<comment type="catalytic activity">
    <reaction evidence="1">
        <text>ATP + protein L-histidine = ADP + protein N-phospho-L-histidine.</text>
        <dbReference type="EC" id="2.7.13.3"/>
    </reaction>
</comment>
<name>A0A917JW39_9GAMM</name>
<protein>
    <recommendedName>
        <fullName evidence="3">histidine kinase</fullName>
        <ecNumber evidence="3">2.7.13.3</ecNumber>
    </recommendedName>
</protein>
<evidence type="ECO:0000256" key="1">
    <source>
        <dbReference type="ARBA" id="ARBA00000085"/>
    </source>
</evidence>
<dbReference type="GO" id="GO:0005524">
    <property type="term" value="F:ATP binding"/>
    <property type="evidence" value="ECO:0007669"/>
    <property type="project" value="UniProtKB-KW"/>
</dbReference>
<evidence type="ECO:0000256" key="10">
    <source>
        <dbReference type="ARBA" id="ARBA00023136"/>
    </source>
</evidence>
<evidence type="ECO:0000313" key="14">
    <source>
        <dbReference type="Proteomes" id="UP000613743"/>
    </source>
</evidence>
<keyword evidence="4" id="KW-0597">Phosphoprotein</keyword>
<keyword evidence="8" id="KW-0067">ATP-binding</keyword>
<dbReference type="Proteomes" id="UP000613743">
    <property type="component" value="Unassembled WGS sequence"/>
</dbReference>
<dbReference type="GO" id="GO:0007234">
    <property type="term" value="P:osmosensory signaling via phosphorelay pathway"/>
    <property type="evidence" value="ECO:0007669"/>
    <property type="project" value="TreeGrafter"/>
</dbReference>
<sequence>MNTKQLLTSRQLDWRNSLPNKLSLFQLVIAIIVVSSTYWVLITVQNKQILQQQQAINKSQGQMVIAKLLEVTSQVESLAISMSNMAQLYHDSPQHLQQITPHLLGMESQKHLIEGGGIWPENEQAEDNTYRPSQFWARNEHEQFIQINDYNLGDSPNYHTEPWYKPLRYFSKGHTYWSGVYQDPHTKTAMVTASVPIWKEHQFIGVTTVDMNLEKMGRFLEQSLLEMSGYLIVFDQFNNIIAYPSHLELTRDKPELNIQTLASQQTRYLKMAKQIQAVDQQLITQSLAQRVFTIEQLDNLKSKGAQERHSMLSAIVNAKASPLSKPPIILSSFKVNMDPQLEEPAMASLFRMPNTYWKVAIITPTSAFENQASSIAGTIGGFLVIIQLLALVVLFAVLNRLFVQPISEMVSTLDESQSHSLQLKAAQRNDEIGMLAKAFISRTHQLETISQNLDKSNSALEHQLKVQHTAKQALKANKNQLNTMLNSSSCLIFVKDLNNIYTLVNDKYCETLGIERQHLVGSNDFDIFPATLAQNYRASDLRIMETTEAIFVEQVLPTTRGEIPFLVNKFTIKNLEGEPVAIGAVAFDFSLQKQIEHSQKQQLDRLDSLKTQQIDKQHAQSELIEQLKSKAASTQEQLQHQQQLNSAYINSQSMMQSVFATMVEQMMREQDQLLSEIHRSTMISDPKFVDTLTNQADQLRHMYQLTAHASTNVKPLHVDEFVGHLKSILQPTLDQNSINLVTHFEQALTIDSQAWMLLLLSYRLISNSISHGFTSERSDRNIHLSISSLDKLLEVSIKDNGVGLHPVILAKTQVLIKERQCQGTLSCVALWVQHHLGGEFTIQSEINKGTNIRCKIPIEAL</sequence>
<evidence type="ECO:0000256" key="9">
    <source>
        <dbReference type="ARBA" id="ARBA00023012"/>
    </source>
</evidence>
<dbReference type="InterPro" id="IPR036890">
    <property type="entry name" value="HATPase_C_sf"/>
</dbReference>
<proteinExistence type="predicted"/>
<evidence type="ECO:0000256" key="5">
    <source>
        <dbReference type="ARBA" id="ARBA00022679"/>
    </source>
</evidence>
<dbReference type="RefSeq" id="WP_188922065.1">
    <property type="nucleotide sequence ID" value="NZ_BMPZ01000009.1"/>
</dbReference>
<dbReference type="InterPro" id="IPR000014">
    <property type="entry name" value="PAS"/>
</dbReference>
<dbReference type="EMBL" id="BMPZ01000009">
    <property type="protein sequence ID" value="GGI89136.1"/>
    <property type="molecule type" value="Genomic_DNA"/>
</dbReference>
<gene>
    <name evidence="13" type="ORF">GCM10009332_28150</name>
</gene>
<dbReference type="GO" id="GO:0004673">
    <property type="term" value="F:protein histidine kinase activity"/>
    <property type="evidence" value="ECO:0007669"/>
    <property type="project" value="UniProtKB-EC"/>
</dbReference>
<dbReference type="Pfam" id="PF22673">
    <property type="entry name" value="MCP-like_PDC_1"/>
    <property type="match status" value="1"/>
</dbReference>
<keyword evidence="11" id="KW-1133">Transmembrane helix</keyword>
<dbReference type="Pfam" id="PF08448">
    <property type="entry name" value="PAS_4"/>
    <property type="match status" value="1"/>
</dbReference>
<keyword evidence="14" id="KW-1185">Reference proteome</keyword>
<feature type="domain" description="PAS" evidence="12">
    <location>
        <begin position="477"/>
        <end position="523"/>
    </location>
</feature>